<comment type="caution">
    <text evidence="2">The sequence shown here is derived from an EMBL/GenBank/DDBJ whole genome shotgun (WGS) entry which is preliminary data.</text>
</comment>
<gene>
    <name evidence="2" type="ORF">F4W09_16540</name>
</gene>
<keyword evidence="1" id="KW-0732">Signal</keyword>
<evidence type="ECO:0000313" key="3">
    <source>
        <dbReference type="Proteomes" id="UP000325788"/>
    </source>
</evidence>
<evidence type="ECO:0000313" key="2">
    <source>
        <dbReference type="EMBL" id="KAB1851440.1"/>
    </source>
</evidence>
<accession>A0A5N4W4Z9</accession>
<proteinExistence type="predicted"/>
<reference evidence="2 3" key="1">
    <citation type="submission" date="2019-09" db="EMBL/GenBank/DDBJ databases">
        <title>Draft genome sequence of Acinetobacter tandoii W4-4-4 isolated from environmental water sample.</title>
        <authorList>
            <person name="Wee S.K."/>
            <person name="Yan B."/>
            <person name="Mustaffa S.B."/>
            <person name="Yap E.P.H."/>
        </authorList>
    </citation>
    <scope>NUCLEOTIDE SEQUENCE [LARGE SCALE GENOMIC DNA]</scope>
    <source>
        <strain evidence="2 3">W4-4-4</strain>
    </source>
</reference>
<name>A0A5N4W4Z9_9GAMM</name>
<evidence type="ECO:0000256" key="1">
    <source>
        <dbReference type="SAM" id="SignalP"/>
    </source>
</evidence>
<dbReference type="AlphaFoldDB" id="A0A5N4W4Z9"/>
<protein>
    <submittedName>
        <fullName evidence="2">Uncharacterized protein</fullName>
    </submittedName>
</protein>
<sequence length="253" mass="29932">MKNFPYFIISIFTICLSLHAYADPNLVSKKYTMDPQTKLFDKKIVSDTTFNEYKENLTGNVNYIMDVINKKNKFETEKRLLSTQENYDLACHLRDYSEQSLKYINQYPQYKKQVYNYFETIQNFNTSFQNTIKKYNITCSNGYVPPPFSPESKWKEIPSNDDFSITYVDTDWHMNSLLIPDAEVVKIRSVIKQNPDFYLDGDYLIFCKTKEYAITKIQKSTDPINSEDAEPKLPIEKHPMDELSKRIFDYQCK</sequence>
<dbReference type="RefSeq" id="WP_151505428.1">
    <property type="nucleotide sequence ID" value="NZ_VXLD01000021.1"/>
</dbReference>
<feature type="chain" id="PRO_5024326981" evidence="1">
    <location>
        <begin position="23"/>
        <end position="253"/>
    </location>
</feature>
<feature type="signal peptide" evidence="1">
    <location>
        <begin position="1"/>
        <end position="22"/>
    </location>
</feature>
<dbReference type="Proteomes" id="UP000325788">
    <property type="component" value="Unassembled WGS sequence"/>
</dbReference>
<organism evidence="2 3">
    <name type="scientific">Acinetobacter tandoii</name>
    <dbReference type="NCBI Taxonomy" id="202954"/>
    <lineage>
        <taxon>Bacteria</taxon>
        <taxon>Pseudomonadati</taxon>
        <taxon>Pseudomonadota</taxon>
        <taxon>Gammaproteobacteria</taxon>
        <taxon>Moraxellales</taxon>
        <taxon>Moraxellaceae</taxon>
        <taxon>Acinetobacter</taxon>
    </lineage>
</organism>
<dbReference type="EMBL" id="VXLD01000021">
    <property type="protein sequence ID" value="KAB1851440.1"/>
    <property type="molecule type" value="Genomic_DNA"/>
</dbReference>